<dbReference type="PROSITE" id="PS50196">
    <property type="entry name" value="RANBD1"/>
    <property type="match status" value="1"/>
</dbReference>
<dbReference type="AlphaFoldDB" id="A0AAN6DAJ3"/>
<dbReference type="GO" id="GO:0006607">
    <property type="term" value="P:NLS-bearing protein import into nucleus"/>
    <property type="evidence" value="ECO:0007669"/>
    <property type="project" value="TreeGrafter"/>
</dbReference>
<evidence type="ECO:0000256" key="2">
    <source>
        <dbReference type="ARBA" id="ARBA00023242"/>
    </source>
</evidence>
<dbReference type="GO" id="GO:0005634">
    <property type="term" value="C:nucleus"/>
    <property type="evidence" value="ECO:0007669"/>
    <property type="project" value="UniProtKB-SubCell"/>
</dbReference>
<feature type="compositionally biased region" description="Basic and acidic residues" evidence="3">
    <location>
        <begin position="71"/>
        <end position="99"/>
    </location>
</feature>
<name>A0AAN6DAJ3_9ASCO</name>
<keyword evidence="2" id="KW-0539">Nucleus</keyword>
<gene>
    <name evidence="5" type="ORF">KL933_001088</name>
</gene>
<accession>A0AAN6DAJ3</accession>
<sequence length="324" mass="36582">MGETDKKEAAQEKQEPDSKPEALQLPEKKRPFDEEEKEDVKKAKSVKKNEETQEEKTQESDTRLDGAAANDTEKKEDSTFSETDKNSDVIDEKKEKPETKFVFGARTTFGQASGFSMLSKKNVFGKQDGKDQDKTEEKQEAPKSVFGSGSTFGNAFQHAVGKKSIFDEPQQSSAEAEDKEGVSKEVYKKVHLEKQEVKSGEEEEETLFQVKAKLYHMDLTNVSEGWREKGVGILKVNRFINPTKHYHARLVMRQDGILKLILNVPIVKGVEVFKGMASSLNSDKFIRVQLVEDSKPVQYAFKIGMVENSSKLYNVIESLVKEVN</sequence>
<feature type="compositionally biased region" description="Basic and acidic residues" evidence="3">
    <location>
        <begin position="1"/>
        <end position="64"/>
    </location>
</feature>
<dbReference type="Pfam" id="PF00638">
    <property type="entry name" value="Ran_BP1"/>
    <property type="match status" value="1"/>
</dbReference>
<dbReference type="Gene3D" id="2.30.29.30">
    <property type="entry name" value="Pleckstrin-homology domain (PH domain)/Phosphotyrosine-binding domain (PTB)"/>
    <property type="match status" value="1"/>
</dbReference>
<dbReference type="InterPro" id="IPR045255">
    <property type="entry name" value="RanBP1-like"/>
</dbReference>
<dbReference type="InterPro" id="IPR000156">
    <property type="entry name" value="Ran_bind_dom"/>
</dbReference>
<dbReference type="EMBL" id="JAHLUH010000002">
    <property type="protein sequence ID" value="KAG7730008.1"/>
    <property type="molecule type" value="Genomic_DNA"/>
</dbReference>
<dbReference type="InterPro" id="IPR011993">
    <property type="entry name" value="PH-like_dom_sf"/>
</dbReference>
<evidence type="ECO:0000313" key="6">
    <source>
        <dbReference type="Proteomes" id="UP000738402"/>
    </source>
</evidence>
<organism evidence="5 6">
    <name type="scientific">Ogataea haglerorum</name>
    <dbReference type="NCBI Taxonomy" id="1937702"/>
    <lineage>
        <taxon>Eukaryota</taxon>
        <taxon>Fungi</taxon>
        <taxon>Dikarya</taxon>
        <taxon>Ascomycota</taxon>
        <taxon>Saccharomycotina</taxon>
        <taxon>Pichiomycetes</taxon>
        <taxon>Pichiales</taxon>
        <taxon>Pichiaceae</taxon>
        <taxon>Ogataea</taxon>
    </lineage>
</organism>
<proteinExistence type="predicted"/>
<feature type="compositionally biased region" description="Basic and acidic residues" evidence="3">
    <location>
        <begin position="127"/>
        <end position="141"/>
    </location>
</feature>
<evidence type="ECO:0000256" key="1">
    <source>
        <dbReference type="ARBA" id="ARBA00004123"/>
    </source>
</evidence>
<comment type="subcellular location">
    <subcellularLocation>
        <location evidence="1">Nucleus</location>
    </subcellularLocation>
</comment>
<protein>
    <recommendedName>
        <fullName evidence="4">RanBD1 domain-containing protein</fullName>
    </recommendedName>
</protein>
<dbReference type="SMART" id="SM00160">
    <property type="entry name" value="RanBD"/>
    <property type="match status" value="1"/>
</dbReference>
<reference evidence="5" key="1">
    <citation type="journal article" date="2021" name="G3 (Bethesda)">
        <title>Genomic diversity, chromosomal rearrangements, and interspecies hybridization in the ogataea polymorpha species complex.</title>
        <authorList>
            <person name="Hanson S.J."/>
            <person name="Cinneide E.O."/>
            <person name="Salzberg L.I."/>
            <person name="Wolfe K.H."/>
            <person name="McGowan J."/>
            <person name="Fitzpatrick D.A."/>
            <person name="Matlin K."/>
        </authorList>
    </citation>
    <scope>NUCLEOTIDE SEQUENCE</scope>
    <source>
        <strain evidence="5">83-405-1</strain>
    </source>
</reference>
<evidence type="ECO:0000256" key="3">
    <source>
        <dbReference type="SAM" id="MobiDB-lite"/>
    </source>
</evidence>
<evidence type="ECO:0000313" key="5">
    <source>
        <dbReference type="EMBL" id="KAG7730008.1"/>
    </source>
</evidence>
<comment type="caution">
    <text evidence="5">The sequence shown here is derived from an EMBL/GenBank/DDBJ whole genome shotgun (WGS) entry which is preliminary data.</text>
</comment>
<feature type="domain" description="RanBD1" evidence="4">
    <location>
        <begin position="185"/>
        <end position="324"/>
    </location>
</feature>
<dbReference type="PANTHER" id="PTHR23138:SF142">
    <property type="entry name" value="RAN-BINDING PROTEIN 3B-RELATED"/>
    <property type="match status" value="1"/>
</dbReference>
<evidence type="ECO:0000259" key="4">
    <source>
        <dbReference type="PROSITE" id="PS50196"/>
    </source>
</evidence>
<feature type="region of interest" description="Disordered" evidence="3">
    <location>
        <begin position="1"/>
        <end position="152"/>
    </location>
</feature>
<dbReference type="PANTHER" id="PTHR23138">
    <property type="entry name" value="RAN BINDING PROTEIN"/>
    <property type="match status" value="1"/>
</dbReference>
<dbReference type="Proteomes" id="UP000738402">
    <property type="component" value="Unassembled WGS sequence"/>
</dbReference>
<dbReference type="SUPFAM" id="SSF50729">
    <property type="entry name" value="PH domain-like"/>
    <property type="match status" value="1"/>
</dbReference>